<dbReference type="RefSeq" id="WP_096513266.1">
    <property type="nucleotide sequence ID" value="NZ_AP017423.2"/>
</dbReference>
<evidence type="ECO:0000313" key="2">
    <source>
        <dbReference type="EMBL" id="BCX66367.1"/>
    </source>
</evidence>
<dbReference type="EMBL" id="AP017423">
    <property type="protein sequence ID" value="BCX66367.1"/>
    <property type="molecule type" value="Genomic_DNA"/>
</dbReference>
<reference evidence="2 3" key="1">
    <citation type="submission" date="2016-04" db="EMBL/GenBank/DDBJ databases">
        <title>Complete genome sequence of Pseudomonas sp. LAB-08 isolated from TCE contaminated aquifer soil.</title>
        <authorList>
            <person name="Dohra H."/>
            <person name="Suzuki K."/>
            <person name="Fatma A."/>
            <person name="Inuzuka Y."/>
            <person name="Honjo M."/>
            <person name="Tashiro Y."/>
            <person name="Futamata H."/>
        </authorList>
    </citation>
    <scope>NUCLEOTIDE SEQUENCE [LARGE SCALE GENOMIC DNA]</scope>
    <source>
        <strain evidence="2 3">LAB-08</strain>
    </source>
</reference>
<evidence type="ECO:0000256" key="1">
    <source>
        <dbReference type="SAM" id="SignalP"/>
    </source>
</evidence>
<dbReference type="Proteomes" id="UP000218595">
    <property type="component" value="Chromosome"/>
</dbReference>
<accession>A0ABM7RU98</accession>
<keyword evidence="3" id="KW-1185">Reference proteome</keyword>
<feature type="chain" id="PRO_5046962240" description="Fimbrial protein" evidence="1">
    <location>
        <begin position="22"/>
        <end position="415"/>
    </location>
</feature>
<organism evidence="2 3">
    <name type="scientific">Pseudomonas izuensis</name>
    <dbReference type="NCBI Taxonomy" id="2684212"/>
    <lineage>
        <taxon>Bacteria</taxon>
        <taxon>Pseudomonadati</taxon>
        <taxon>Pseudomonadota</taxon>
        <taxon>Gammaproteobacteria</taxon>
        <taxon>Pseudomonadales</taxon>
        <taxon>Pseudomonadaceae</taxon>
        <taxon>Pseudomonas</taxon>
    </lineage>
</organism>
<evidence type="ECO:0000313" key="3">
    <source>
        <dbReference type="Proteomes" id="UP000218595"/>
    </source>
</evidence>
<gene>
    <name evidence="2" type="ORF">LAB08_R09830</name>
</gene>
<keyword evidence="1" id="KW-0732">Signal</keyword>
<protein>
    <recommendedName>
        <fullName evidence="4">Fimbrial protein</fullName>
    </recommendedName>
</protein>
<evidence type="ECO:0008006" key="4">
    <source>
        <dbReference type="Google" id="ProtNLM"/>
    </source>
</evidence>
<name>A0ABM7RU98_9PSED</name>
<proteinExistence type="predicted"/>
<feature type="signal peptide" evidence="1">
    <location>
        <begin position="1"/>
        <end position="21"/>
    </location>
</feature>
<sequence>MKKTFLFIAFGRLTLAAIVSAVGSVSAWGASKTVTAEFNPDPANPMRNEFKNTTPSSGYCVPFPGVCASNGFFSLAMGINANANATIQANHTDPRKGAMFKIPTDWRTVEVTHTATGEKESLDVRISGLSVYHRFPVPAGDISGPGGHETMWTNRSWRYSPPPCTGNYTQQNWANRYQSYWHFPENVGVCAKQAAFNIPDFEYIEQSFTYELRTPKPLSMATGDYTGAITYTVGPGADFDWGDIMMPTDTLFTINFNLKVQHQLKVEIPPGGNKIELLPQGGWQAWLNQGRKPTRLFRDQIFNISSSGRFKMELGCQNPNGNTCALREPTSGHEVPLNISVTLPNGLTNAAGQPVIRLPLLQDGIGTELFKPGFYVDRKSGALHFEITREHVENMLTGDEKTYSGNVTVIWNSEV</sequence>